<reference evidence="1 2" key="1">
    <citation type="submission" date="2017-01" db="EMBL/GenBank/DDBJ databases">
        <authorList>
            <person name="Mah S.A."/>
            <person name="Swanson W.J."/>
            <person name="Moy G.W."/>
            <person name="Vacquier V.D."/>
        </authorList>
    </citation>
    <scope>NUCLEOTIDE SEQUENCE [LARGE SCALE GENOMIC DNA]</scope>
    <source>
        <strain evidence="1 2">GSMNP</strain>
    </source>
</reference>
<keyword evidence="2" id="KW-1185">Reference proteome</keyword>
<dbReference type="STRING" id="133412.A0A1R1YI72"/>
<dbReference type="OrthoDB" id="2400069at2759"/>
<dbReference type="EMBL" id="LSSN01000002">
    <property type="protein sequence ID" value="OMJ26612.1"/>
    <property type="molecule type" value="Genomic_DNA"/>
</dbReference>
<protein>
    <submittedName>
        <fullName evidence="1">Uncharacterized protein</fullName>
    </submittedName>
</protein>
<organism evidence="1 2">
    <name type="scientific">Smittium culicis</name>
    <dbReference type="NCBI Taxonomy" id="133412"/>
    <lineage>
        <taxon>Eukaryota</taxon>
        <taxon>Fungi</taxon>
        <taxon>Fungi incertae sedis</taxon>
        <taxon>Zoopagomycota</taxon>
        <taxon>Kickxellomycotina</taxon>
        <taxon>Harpellomycetes</taxon>
        <taxon>Harpellales</taxon>
        <taxon>Legeriomycetaceae</taxon>
        <taxon>Smittium</taxon>
    </lineage>
</organism>
<dbReference type="AlphaFoldDB" id="A0A1R1YI72"/>
<proteinExistence type="predicted"/>
<name>A0A1R1YI72_9FUNG</name>
<gene>
    <name evidence="1" type="ORF">AYI70_g39</name>
</gene>
<evidence type="ECO:0000313" key="2">
    <source>
        <dbReference type="Proteomes" id="UP000187283"/>
    </source>
</evidence>
<accession>A0A1R1YI72</accession>
<sequence>MVPGSDVSLCVPTFTTASNNSSARSQKRKVSALGKQALELDGLEDQRRFLETQGLGTYAVDCILSNERRVRRRSRYNSIQKRFLDWRISSEFNTAISAPQIINFLAEIYTIDKLKAGYIKAYKSALLNLAETSAELSSHTMLSEFTKTLDDASIVSFVRTVLDIPPVLDTFKEWGPTSGLTVKRLTANLFCLLSVTGFLRPINKYRIDDEQSHVTQGVLYLVIVAPKENRAGRPIEKPCQIAPHTDQILFPVLAYSVYKEKVANNFAQPQILTIASGL</sequence>
<evidence type="ECO:0000313" key="1">
    <source>
        <dbReference type="EMBL" id="OMJ26612.1"/>
    </source>
</evidence>
<comment type="caution">
    <text evidence="1">The sequence shown here is derived from an EMBL/GenBank/DDBJ whole genome shotgun (WGS) entry which is preliminary data.</text>
</comment>
<dbReference type="Proteomes" id="UP000187283">
    <property type="component" value="Unassembled WGS sequence"/>
</dbReference>